<proteinExistence type="predicted"/>
<accession>A0ABQ9V700</accession>
<dbReference type="EMBL" id="JASSZA010000008">
    <property type="protein sequence ID" value="KAK2104724.1"/>
    <property type="molecule type" value="Genomic_DNA"/>
</dbReference>
<evidence type="ECO:0000313" key="3">
    <source>
        <dbReference type="Proteomes" id="UP001266305"/>
    </source>
</evidence>
<evidence type="ECO:0000313" key="2">
    <source>
        <dbReference type="EMBL" id="KAK2104724.1"/>
    </source>
</evidence>
<name>A0ABQ9V700_SAGOE</name>
<sequence length="113" mass="12262">MSGFDGLASAGGRGDAELETLPQSSFCWQITDLILLLTQAEQSRTMQGQDFEAINLLLDSPQNLTSIRSAQEESSPIIASWTLYFLKDDHPHQKPPIGNRKGGLPGGVDYSIA</sequence>
<protein>
    <submittedName>
        <fullName evidence="2">Uncharacterized protein</fullName>
    </submittedName>
</protein>
<keyword evidence="3" id="KW-1185">Reference proteome</keyword>
<comment type="caution">
    <text evidence="2">The sequence shown here is derived from an EMBL/GenBank/DDBJ whole genome shotgun (WGS) entry which is preliminary data.</text>
</comment>
<reference evidence="2 3" key="1">
    <citation type="submission" date="2023-05" db="EMBL/GenBank/DDBJ databases">
        <title>B98-5 Cell Line De Novo Hybrid Assembly: An Optical Mapping Approach.</title>
        <authorList>
            <person name="Kananen K."/>
            <person name="Auerbach J.A."/>
            <person name="Kautto E."/>
            <person name="Blachly J.S."/>
        </authorList>
    </citation>
    <scope>NUCLEOTIDE SEQUENCE [LARGE SCALE GENOMIC DNA]</scope>
    <source>
        <strain evidence="2">B95-8</strain>
        <tissue evidence="2">Cell line</tissue>
    </source>
</reference>
<gene>
    <name evidence="2" type="ORF">P7K49_018580</name>
</gene>
<organism evidence="2 3">
    <name type="scientific">Saguinus oedipus</name>
    <name type="common">Cotton-top tamarin</name>
    <name type="synonym">Oedipomidas oedipus</name>
    <dbReference type="NCBI Taxonomy" id="9490"/>
    <lineage>
        <taxon>Eukaryota</taxon>
        <taxon>Metazoa</taxon>
        <taxon>Chordata</taxon>
        <taxon>Craniata</taxon>
        <taxon>Vertebrata</taxon>
        <taxon>Euteleostomi</taxon>
        <taxon>Mammalia</taxon>
        <taxon>Eutheria</taxon>
        <taxon>Euarchontoglires</taxon>
        <taxon>Primates</taxon>
        <taxon>Haplorrhini</taxon>
        <taxon>Platyrrhini</taxon>
        <taxon>Cebidae</taxon>
        <taxon>Callitrichinae</taxon>
        <taxon>Saguinus</taxon>
    </lineage>
</organism>
<dbReference type="Proteomes" id="UP001266305">
    <property type="component" value="Unassembled WGS sequence"/>
</dbReference>
<feature type="region of interest" description="Disordered" evidence="1">
    <location>
        <begin position="92"/>
        <end position="113"/>
    </location>
</feature>
<evidence type="ECO:0000256" key="1">
    <source>
        <dbReference type="SAM" id="MobiDB-lite"/>
    </source>
</evidence>